<dbReference type="Proteomes" id="UP000287166">
    <property type="component" value="Unassembled WGS sequence"/>
</dbReference>
<dbReference type="PANTHER" id="PTHR24148:SF82">
    <property type="entry name" value="HETEROKARYON INCOMPATIBILITY DOMAIN-CONTAINING PROTEIN"/>
    <property type="match status" value="1"/>
</dbReference>
<dbReference type="InterPro" id="IPR010730">
    <property type="entry name" value="HET"/>
</dbReference>
<feature type="domain" description="Heterokaryon incompatibility" evidence="1">
    <location>
        <begin position="102"/>
        <end position="206"/>
    </location>
</feature>
<dbReference type="Pfam" id="PF06985">
    <property type="entry name" value="HET"/>
    <property type="match status" value="1"/>
</dbReference>
<gene>
    <name evidence="2" type="ORF">SCP_1101830</name>
</gene>
<dbReference type="InParanoid" id="A0A401GZ98"/>
<name>A0A401GZ98_9APHY</name>
<sequence length="602" mass="68153">MGKCRAGGPRVDATLLLHLLGRIDLTRITTIDILIRLDGYAPPVLVAGDSAGMQRDASARDFERPPTSSHDSQRRRILPDGWDRLYSSSQTSQVATDKGVVSSAHFSAFIRAAVEKNNNALTEKVAVWQDQHCINQADGREKNAQVAIMQRIYFAAQCTMIMLDDVEFSADEFNTLKQSKTTDVHLALVRRLLRARWFTRAWCSQESVLSRRAIVCVHQTGRPDSPLLFNVDYIWQWLDVARRRDGTLPFFSEPRGSITDAAWTRMAKTSAWALGIVYEMGCYNHYDKVPLTNNLLRRIYTFDDPPEAFGVNEPCILENVLKMVNVMAIDQRDFSLLLANSVQQNPLRGKRGFGWAGYPVRGDRIAEMWHPKDYEVARDPDIAVDATGLTARGIMAKIVLQHVWKLQRDSGGLHVSVDGVHKLVTSDWPMHDVFRSSRPHQLLRDFLYALEAFDDRGDPEAEVYSRAVYAYLLEEDYNYQPGPFRGDMKENMIQTFGMPSPKQRHVADALNFIQRDEGAAFSTVLLDEGTVLLVSGNVENMRNSRIFQPHVVRPKLFSYPLVITVNSMVLDNGNPHQCRGFRSPYQDNIRGSGVDESVFVDL</sequence>
<evidence type="ECO:0000313" key="2">
    <source>
        <dbReference type="EMBL" id="GBE87506.1"/>
    </source>
</evidence>
<dbReference type="AlphaFoldDB" id="A0A401GZ98"/>
<dbReference type="EMBL" id="BFAD01000011">
    <property type="protein sequence ID" value="GBE87506.1"/>
    <property type="molecule type" value="Genomic_DNA"/>
</dbReference>
<dbReference type="RefSeq" id="XP_027618419.1">
    <property type="nucleotide sequence ID" value="XM_027762618.1"/>
</dbReference>
<accession>A0A401GZ98</accession>
<dbReference type="OrthoDB" id="5303367at2759"/>
<dbReference type="PANTHER" id="PTHR24148">
    <property type="entry name" value="ANKYRIN REPEAT DOMAIN-CONTAINING PROTEIN 39 HOMOLOG-RELATED"/>
    <property type="match status" value="1"/>
</dbReference>
<dbReference type="GeneID" id="38784423"/>
<organism evidence="2 3">
    <name type="scientific">Sparassis crispa</name>
    <dbReference type="NCBI Taxonomy" id="139825"/>
    <lineage>
        <taxon>Eukaryota</taxon>
        <taxon>Fungi</taxon>
        <taxon>Dikarya</taxon>
        <taxon>Basidiomycota</taxon>
        <taxon>Agaricomycotina</taxon>
        <taxon>Agaricomycetes</taxon>
        <taxon>Polyporales</taxon>
        <taxon>Sparassidaceae</taxon>
        <taxon>Sparassis</taxon>
    </lineage>
</organism>
<dbReference type="InterPro" id="IPR052895">
    <property type="entry name" value="HetReg/Transcr_Mod"/>
</dbReference>
<protein>
    <recommendedName>
        <fullName evidence="1">Heterokaryon incompatibility domain-containing protein</fullName>
    </recommendedName>
</protein>
<keyword evidence="3" id="KW-1185">Reference proteome</keyword>
<reference evidence="2 3" key="1">
    <citation type="journal article" date="2018" name="Sci. Rep.">
        <title>Genome sequence of the cauliflower mushroom Sparassis crispa (Hanabiratake) and its association with beneficial usage.</title>
        <authorList>
            <person name="Kiyama R."/>
            <person name="Furutani Y."/>
            <person name="Kawaguchi K."/>
            <person name="Nakanishi T."/>
        </authorList>
    </citation>
    <scope>NUCLEOTIDE SEQUENCE [LARGE SCALE GENOMIC DNA]</scope>
</reference>
<comment type="caution">
    <text evidence="2">The sequence shown here is derived from an EMBL/GenBank/DDBJ whole genome shotgun (WGS) entry which is preliminary data.</text>
</comment>
<proteinExistence type="predicted"/>
<evidence type="ECO:0000259" key="1">
    <source>
        <dbReference type="Pfam" id="PF06985"/>
    </source>
</evidence>
<evidence type="ECO:0000313" key="3">
    <source>
        <dbReference type="Proteomes" id="UP000287166"/>
    </source>
</evidence>
<dbReference type="STRING" id="139825.A0A401GZ98"/>